<evidence type="ECO:0000259" key="1">
    <source>
        <dbReference type="Pfam" id="PF19029"/>
    </source>
</evidence>
<reference evidence="2 4" key="1">
    <citation type="submission" date="2019-05" db="EMBL/GenBank/DDBJ databases">
        <title>Whole genome sequence analysis of Cupriavidus campinensis S14E4C strain.</title>
        <authorList>
            <person name="Abbaszade G."/>
            <person name="Szabo A."/>
            <person name="Toumi M."/>
            <person name="Toth E."/>
        </authorList>
    </citation>
    <scope>NUCLEOTIDE SEQUENCE [LARGE SCALE GENOMIC DNA]</scope>
    <source>
        <strain evidence="2 4">S14E4C</strain>
    </source>
</reference>
<reference evidence="3" key="3">
    <citation type="submission" date="2022-05" db="EMBL/GenBank/DDBJ databases">
        <authorList>
            <person name="Kunte H.-J."/>
        </authorList>
    </citation>
    <scope>NUCLEOTIDE SEQUENCE</scope>
    <source>
        <strain evidence="3">G5</strain>
    </source>
</reference>
<dbReference type="InterPro" id="IPR043605">
    <property type="entry name" value="DUF883_C"/>
</dbReference>
<gene>
    <name evidence="2" type="ORF">FGG12_25255</name>
    <name evidence="3" type="ORF">M5D45_23080</name>
</gene>
<dbReference type="RefSeq" id="WP_144202183.1">
    <property type="nucleotide sequence ID" value="NZ_CAJPVH010000001.1"/>
</dbReference>
<accession>A0AAE9L685</accession>
<evidence type="ECO:0000313" key="3">
    <source>
        <dbReference type="EMBL" id="URF08040.1"/>
    </source>
</evidence>
<evidence type="ECO:0000313" key="4">
    <source>
        <dbReference type="Proteomes" id="UP000318943"/>
    </source>
</evidence>
<feature type="domain" description="DUF883" evidence="1">
    <location>
        <begin position="77"/>
        <end position="104"/>
    </location>
</feature>
<dbReference type="Pfam" id="PF19029">
    <property type="entry name" value="DUF883_C"/>
    <property type="match status" value="1"/>
</dbReference>
<evidence type="ECO:0000313" key="2">
    <source>
        <dbReference type="EMBL" id="TSP09840.1"/>
    </source>
</evidence>
<evidence type="ECO:0000313" key="5">
    <source>
        <dbReference type="Proteomes" id="UP001056132"/>
    </source>
</evidence>
<proteinExistence type="predicted"/>
<dbReference type="EMBL" id="VCIZ01000020">
    <property type="protein sequence ID" value="TSP09840.1"/>
    <property type="molecule type" value="Genomic_DNA"/>
</dbReference>
<protein>
    <submittedName>
        <fullName evidence="2">DUF883 domain-containing protein</fullName>
    </submittedName>
    <submittedName>
        <fullName evidence="3">DUF883 family protein</fullName>
    </submittedName>
</protein>
<name>A0AAE9L685_9BURK</name>
<reference evidence="3" key="2">
    <citation type="journal article" date="2022" name="Microbiol. Resour. Announc.">
        <title>Genome Sequence of Cupriavidus campinensis Strain G5, a Member of a Bacterial Consortium Capable of Polyethylene Degradation.</title>
        <authorList>
            <person name="Schneider B."/>
            <person name="Pfeiffer F."/>
            <person name="Dyall-Smith M."/>
            <person name="Kunte H.J."/>
        </authorList>
    </citation>
    <scope>NUCLEOTIDE SEQUENCE</scope>
    <source>
        <strain evidence="3">G5</strain>
    </source>
</reference>
<dbReference type="Proteomes" id="UP001056132">
    <property type="component" value="Chromosome 2"/>
</dbReference>
<dbReference type="EMBL" id="CP097331">
    <property type="protein sequence ID" value="URF08040.1"/>
    <property type="molecule type" value="Genomic_DNA"/>
</dbReference>
<sequence>MNEIKSDFIEHRKALRRDSSMLIADIQALLRDIVAEVDNRSERTRDEISGRLHALQARLSSLRREQEVQVGQWVDATDRYAHEHPWRSMSIVAAFAAAAGALAAHSLRQR</sequence>
<dbReference type="AlphaFoldDB" id="A0AAE9L685"/>
<dbReference type="KEGG" id="ccam:M5D45_23080"/>
<organism evidence="3 5">
    <name type="scientific">Cupriavidus campinensis</name>
    <dbReference type="NCBI Taxonomy" id="151783"/>
    <lineage>
        <taxon>Bacteria</taxon>
        <taxon>Pseudomonadati</taxon>
        <taxon>Pseudomonadota</taxon>
        <taxon>Betaproteobacteria</taxon>
        <taxon>Burkholderiales</taxon>
        <taxon>Burkholderiaceae</taxon>
        <taxon>Cupriavidus</taxon>
    </lineage>
</organism>
<dbReference type="Proteomes" id="UP000318943">
    <property type="component" value="Unassembled WGS sequence"/>
</dbReference>
<keyword evidence="4" id="KW-1185">Reference proteome</keyword>